<feature type="transmembrane region" description="Helical" evidence="6">
    <location>
        <begin position="366"/>
        <end position="385"/>
    </location>
</feature>
<evidence type="ECO:0000259" key="7">
    <source>
        <dbReference type="PROSITE" id="PS50850"/>
    </source>
</evidence>
<evidence type="ECO:0000256" key="3">
    <source>
        <dbReference type="ARBA" id="ARBA00022989"/>
    </source>
</evidence>
<feature type="transmembrane region" description="Helical" evidence="6">
    <location>
        <begin position="476"/>
        <end position="501"/>
    </location>
</feature>
<keyword evidence="3 6" id="KW-1133">Transmembrane helix</keyword>
<feature type="transmembrane region" description="Helical" evidence="6">
    <location>
        <begin position="295"/>
        <end position="319"/>
    </location>
</feature>
<sequence length="579" mass="64353">MVPDIIRDSTIGGLVRYFSGNKYLLFADERADFVIPALLLPPSHAKRPSPVSYVSSDRATLVDGDEGESKKSPVATPFRPPLGREATLIGSADIEKLKELTEAEIPDPYLVDWYGPDDPDNPKNWSGKKRAFVTFNMCLLTFAMYIGSAIYTPSIPGIMEEFGISLTHATLGLTLYVLGYGMGPMFLTPFQELAAYGRNTVYILTMFLFVIFQIPIITARNVETIMAFRFLTGFVGSPVLATGGATLSDMYNKRTRPYVLGLWSLGATLGPTTGPVMGGFAAMAMNWRWPLYEMIWISAFAFVFLCLLMPETYGPTILLKRAERLRKLTGNEQLRTQDEKDNQGETVAHVFLEAIYRPFVLCLEPMLMFTNIYIGFVYAIFYLWFESFPIVFTEIHGLNLGMSGLPFLGFIVSGTLCYTCYCLYQRYHIAPRFDRIEGAGKEVPPEIRLEIGIVGSILIPVSVLIFGFTAKESISPFVSVFAAALYLPGIYLVFQGVVSYLCEAYPDYESAVLAGNDLVRSSIAGVFPLFGHLFFTRMGLGPACAILASVSFVLILGLAGFWKWGYILRARSKYAHHDA</sequence>
<feature type="transmembrane region" description="Helical" evidence="6">
    <location>
        <begin position="259"/>
        <end position="283"/>
    </location>
</feature>
<evidence type="ECO:0000256" key="1">
    <source>
        <dbReference type="ARBA" id="ARBA00004141"/>
    </source>
</evidence>
<feature type="transmembrane region" description="Helical" evidence="6">
    <location>
        <begin position="540"/>
        <end position="562"/>
    </location>
</feature>
<dbReference type="GO" id="GO:0005886">
    <property type="term" value="C:plasma membrane"/>
    <property type="evidence" value="ECO:0007669"/>
    <property type="project" value="TreeGrafter"/>
</dbReference>
<dbReference type="Gene3D" id="1.20.1250.20">
    <property type="entry name" value="MFS general substrate transporter like domains"/>
    <property type="match status" value="1"/>
</dbReference>
<dbReference type="EMBL" id="KN880515">
    <property type="protein sequence ID" value="KIY67869.1"/>
    <property type="molecule type" value="Genomic_DNA"/>
</dbReference>
<feature type="transmembrane region" description="Helical" evidence="6">
    <location>
        <begin position="199"/>
        <end position="219"/>
    </location>
</feature>
<keyword evidence="2 6" id="KW-0812">Transmembrane</keyword>
<dbReference type="InterPro" id="IPR011701">
    <property type="entry name" value="MFS"/>
</dbReference>
<name>A0A0D7BCH2_9AGAR</name>
<reference evidence="8 9" key="1">
    <citation type="journal article" date="2015" name="Fungal Genet. Biol.">
        <title>Evolution of novel wood decay mechanisms in Agaricales revealed by the genome sequences of Fistulina hepatica and Cylindrobasidium torrendii.</title>
        <authorList>
            <person name="Floudas D."/>
            <person name="Held B.W."/>
            <person name="Riley R."/>
            <person name="Nagy L.G."/>
            <person name="Koehler G."/>
            <person name="Ransdell A.S."/>
            <person name="Younus H."/>
            <person name="Chow J."/>
            <person name="Chiniquy J."/>
            <person name="Lipzen A."/>
            <person name="Tritt A."/>
            <person name="Sun H."/>
            <person name="Haridas S."/>
            <person name="LaButti K."/>
            <person name="Ohm R.A."/>
            <person name="Kues U."/>
            <person name="Blanchette R.A."/>
            <person name="Grigoriev I.V."/>
            <person name="Minto R.E."/>
            <person name="Hibbett D.S."/>
        </authorList>
    </citation>
    <scope>NUCLEOTIDE SEQUENCE [LARGE SCALE GENOMIC DNA]</scope>
    <source>
        <strain evidence="8 9">FP15055 ss-10</strain>
    </source>
</reference>
<dbReference type="PANTHER" id="PTHR23502:SF23">
    <property type="entry name" value="FLUCONAZOLE RESISTANCE PROTEIN 1"/>
    <property type="match status" value="1"/>
</dbReference>
<feature type="domain" description="Major facilitator superfamily (MFS) profile" evidence="7">
    <location>
        <begin position="133"/>
        <end position="579"/>
    </location>
</feature>
<comment type="subcellular location">
    <subcellularLocation>
        <location evidence="1">Membrane</location>
        <topology evidence="1">Multi-pass membrane protein</topology>
    </subcellularLocation>
</comment>
<evidence type="ECO:0000256" key="2">
    <source>
        <dbReference type="ARBA" id="ARBA00022692"/>
    </source>
</evidence>
<evidence type="ECO:0000256" key="6">
    <source>
        <dbReference type="SAM" id="Phobius"/>
    </source>
</evidence>
<protein>
    <submittedName>
        <fullName evidence="8">MFS general substrate transporter</fullName>
    </submittedName>
</protein>
<feature type="transmembrane region" description="Helical" evidence="6">
    <location>
        <begin position="513"/>
        <end position="534"/>
    </location>
</feature>
<dbReference type="OrthoDB" id="3357846at2759"/>
<keyword evidence="4 6" id="KW-0472">Membrane</keyword>
<evidence type="ECO:0000313" key="9">
    <source>
        <dbReference type="Proteomes" id="UP000054007"/>
    </source>
</evidence>
<feature type="transmembrane region" description="Helical" evidence="6">
    <location>
        <begin position="405"/>
        <end position="424"/>
    </location>
</feature>
<dbReference type="PANTHER" id="PTHR23502">
    <property type="entry name" value="MAJOR FACILITATOR SUPERFAMILY"/>
    <property type="match status" value="1"/>
</dbReference>
<feature type="transmembrane region" description="Helical" evidence="6">
    <location>
        <begin position="225"/>
        <end position="247"/>
    </location>
</feature>
<feature type="transmembrane region" description="Helical" evidence="6">
    <location>
        <begin position="451"/>
        <end position="470"/>
    </location>
</feature>
<feature type="transmembrane region" description="Helical" evidence="6">
    <location>
        <begin position="163"/>
        <end position="187"/>
    </location>
</feature>
<dbReference type="InterPro" id="IPR036259">
    <property type="entry name" value="MFS_trans_sf"/>
</dbReference>
<dbReference type="STRING" id="1314674.A0A0D7BCH2"/>
<evidence type="ECO:0000313" key="8">
    <source>
        <dbReference type="EMBL" id="KIY67869.1"/>
    </source>
</evidence>
<gene>
    <name evidence="8" type="ORF">CYLTODRAFT_375310</name>
</gene>
<dbReference type="SUPFAM" id="SSF103473">
    <property type="entry name" value="MFS general substrate transporter"/>
    <property type="match status" value="1"/>
</dbReference>
<dbReference type="InterPro" id="IPR020846">
    <property type="entry name" value="MFS_dom"/>
</dbReference>
<accession>A0A0D7BCH2</accession>
<dbReference type="Proteomes" id="UP000054007">
    <property type="component" value="Unassembled WGS sequence"/>
</dbReference>
<proteinExistence type="predicted"/>
<evidence type="ECO:0000256" key="4">
    <source>
        <dbReference type="ARBA" id="ARBA00023136"/>
    </source>
</evidence>
<organism evidence="8 9">
    <name type="scientific">Cylindrobasidium torrendii FP15055 ss-10</name>
    <dbReference type="NCBI Taxonomy" id="1314674"/>
    <lineage>
        <taxon>Eukaryota</taxon>
        <taxon>Fungi</taxon>
        <taxon>Dikarya</taxon>
        <taxon>Basidiomycota</taxon>
        <taxon>Agaricomycotina</taxon>
        <taxon>Agaricomycetes</taxon>
        <taxon>Agaricomycetidae</taxon>
        <taxon>Agaricales</taxon>
        <taxon>Marasmiineae</taxon>
        <taxon>Physalacriaceae</taxon>
        <taxon>Cylindrobasidium</taxon>
    </lineage>
</organism>
<keyword evidence="9" id="KW-1185">Reference proteome</keyword>
<dbReference type="CDD" id="cd17323">
    <property type="entry name" value="MFS_Tpo1_MDR_like"/>
    <property type="match status" value="1"/>
</dbReference>
<feature type="transmembrane region" description="Helical" evidence="6">
    <location>
        <begin position="131"/>
        <end position="151"/>
    </location>
</feature>
<dbReference type="Pfam" id="PF07690">
    <property type="entry name" value="MFS_1"/>
    <property type="match status" value="1"/>
</dbReference>
<evidence type="ECO:0000256" key="5">
    <source>
        <dbReference type="SAM" id="MobiDB-lite"/>
    </source>
</evidence>
<dbReference type="GO" id="GO:1990961">
    <property type="term" value="P:xenobiotic detoxification by transmembrane export across the plasma membrane"/>
    <property type="evidence" value="ECO:0007669"/>
    <property type="project" value="TreeGrafter"/>
</dbReference>
<feature type="region of interest" description="Disordered" evidence="5">
    <location>
        <begin position="56"/>
        <end position="77"/>
    </location>
</feature>
<dbReference type="GO" id="GO:0015244">
    <property type="term" value="F:fluconazole transmembrane transporter activity"/>
    <property type="evidence" value="ECO:0007669"/>
    <property type="project" value="TreeGrafter"/>
</dbReference>
<dbReference type="AlphaFoldDB" id="A0A0D7BCH2"/>
<dbReference type="PROSITE" id="PS50850">
    <property type="entry name" value="MFS"/>
    <property type="match status" value="1"/>
</dbReference>
<dbReference type="FunFam" id="1.20.1250.20:FF:000011">
    <property type="entry name" value="MFS multidrug transporter, putative"/>
    <property type="match status" value="1"/>
</dbReference>